<dbReference type="EMBL" id="PKMF04000089">
    <property type="protein sequence ID" value="KAK7851252.1"/>
    <property type="molecule type" value="Genomic_DNA"/>
</dbReference>
<evidence type="ECO:0000256" key="1">
    <source>
        <dbReference type="SAM" id="MobiDB-lite"/>
    </source>
</evidence>
<reference evidence="2 3" key="1">
    <citation type="journal article" date="2018" name="Sci. Data">
        <title>The draft genome sequence of cork oak.</title>
        <authorList>
            <person name="Ramos A.M."/>
            <person name="Usie A."/>
            <person name="Barbosa P."/>
            <person name="Barros P.M."/>
            <person name="Capote T."/>
            <person name="Chaves I."/>
            <person name="Simoes F."/>
            <person name="Abreu I."/>
            <person name="Carrasquinho I."/>
            <person name="Faro C."/>
            <person name="Guimaraes J.B."/>
            <person name="Mendonca D."/>
            <person name="Nobrega F."/>
            <person name="Rodrigues L."/>
            <person name="Saibo N.J.M."/>
            <person name="Varela M.C."/>
            <person name="Egas C."/>
            <person name="Matos J."/>
            <person name="Miguel C.M."/>
            <person name="Oliveira M.M."/>
            <person name="Ricardo C.P."/>
            <person name="Goncalves S."/>
        </authorList>
    </citation>
    <scope>NUCLEOTIDE SEQUENCE [LARGE SCALE GENOMIC DNA]</scope>
    <source>
        <strain evidence="3">cv. HL8</strain>
    </source>
</reference>
<feature type="region of interest" description="Disordered" evidence="1">
    <location>
        <begin position="1"/>
        <end position="20"/>
    </location>
</feature>
<accession>A0AAW0LI25</accession>
<gene>
    <name evidence="2" type="ORF">CFP56_042483</name>
</gene>
<sequence>MEIETEAGKGRGDERSRENTKVIKETVIETWTQSGLIFLSVYRIGQKVEKVNRESKACPTKDVISP</sequence>
<comment type="caution">
    <text evidence="2">The sequence shown here is derived from an EMBL/GenBank/DDBJ whole genome shotgun (WGS) entry which is preliminary data.</text>
</comment>
<keyword evidence="3" id="KW-1185">Reference proteome</keyword>
<name>A0AAW0LI25_QUESU</name>
<protein>
    <submittedName>
        <fullName evidence="2">Uncharacterized protein</fullName>
    </submittedName>
</protein>
<organism evidence="2 3">
    <name type="scientific">Quercus suber</name>
    <name type="common">Cork oak</name>
    <dbReference type="NCBI Taxonomy" id="58331"/>
    <lineage>
        <taxon>Eukaryota</taxon>
        <taxon>Viridiplantae</taxon>
        <taxon>Streptophyta</taxon>
        <taxon>Embryophyta</taxon>
        <taxon>Tracheophyta</taxon>
        <taxon>Spermatophyta</taxon>
        <taxon>Magnoliopsida</taxon>
        <taxon>eudicotyledons</taxon>
        <taxon>Gunneridae</taxon>
        <taxon>Pentapetalae</taxon>
        <taxon>rosids</taxon>
        <taxon>fabids</taxon>
        <taxon>Fagales</taxon>
        <taxon>Fagaceae</taxon>
        <taxon>Quercus</taxon>
    </lineage>
</organism>
<evidence type="ECO:0000313" key="3">
    <source>
        <dbReference type="Proteomes" id="UP000237347"/>
    </source>
</evidence>
<proteinExistence type="predicted"/>
<dbReference type="Proteomes" id="UP000237347">
    <property type="component" value="Unassembled WGS sequence"/>
</dbReference>
<evidence type="ECO:0000313" key="2">
    <source>
        <dbReference type="EMBL" id="KAK7851252.1"/>
    </source>
</evidence>
<dbReference type="AlphaFoldDB" id="A0AAW0LI25"/>